<dbReference type="Proteomes" id="UP001362999">
    <property type="component" value="Unassembled WGS sequence"/>
</dbReference>
<evidence type="ECO:0000313" key="2">
    <source>
        <dbReference type="EMBL" id="KAK7013430.1"/>
    </source>
</evidence>
<keyword evidence="3" id="KW-1185">Reference proteome</keyword>
<gene>
    <name evidence="2" type="ORF">R3P38DRAFT_2788338</name>
</gene>
<keyword evidence="1" id="KW-1133">Transmembrane helix</keyword>
<protein>
    <recommendedName>
        <fullName evidence="4">ABC transmembrane type-1 domain-containing protein</fullName>
    </recommendedName>
</protein>
<dbReference type="EMBL" id="JAWWNJ010000059">
    <property type="protein sequence ID" value="KAK7013430.1"/>
    <property type="molecule type" value="Genomic_DNA"/>
</dbReference>
<feature type="transmembrane region" description="Helical" evidence="1">
    <location>
        <begin position="182"/>
        <end position="209"/>
    </location>
</feature>
<name>A0AAW0AKV5_9AGAR</name>
<evidence type="ECO:0008006" key="4">
    <source>
        <dbReference type="Google" id="ProtNLM"/>
    </source>
</evidence>
<proteinExistence type="predicted"/>
<reference evidence="2 3" key="1">
    <citation type="journal article" date="2024" name="J Genomics">
        <title>Draft genome sequencing and assembly of Favolaschia claudopus CIRM-BRFM 2984 isolated from oak limbs.</title>
        <authorList>
            <person name="Navarro D."/>
            <person name="Drula E."/>
            <person name="Chaduli D."/>
            <person name="Cazenave R."/>
            <person name="Ahrendt S."/>
            <person name="Wang J."/>
            <person name="Lipzen A."/>
            <person name="Daum C."/>
            <person name="Barry K."/>
            <person name="Grigoriev I.V."/>
            <person name="Favel A."/>
            <person name="Rosso M.N."/>
            <person name="Martin F."/>
        </authorList>
    </citation>
    <scope>NUCLEOTIDE SEQUENCE [LARGE SCALE GENOMIC DNA]</scope>
    <source>
        <strain evidence="2 3">CIRM-BRFM 2984</strain>
    </source>
</reference>
<evidence type="ECO:0000313" key="3">
    <source>
        <dbReference type="Proteomes" id="UP001362999"/>
    </source>
</evidence>
<keyword evidence="1" id="KW-0812">Transmembrane</keyword>
<dbReference type="AlphaFoldDB" id="A0AAW0AKV5"/>
<evidence type="ECO:0000256" key="1">
    <source>
        <dbReference type="SAM" id="Phobius"/>
    </source>
</evidence>
<feature type="transmembrane region" description="Helical" evidence="1">
    <location>
        <begin position="383"/>
        <end position="400"/>
    </location>
</feature>
<sequence>MERFMESAREVHPVRGPQWLILLVMPSTGVCFLGCLREPAGYGLLDDDEFDRVAAQRAKLIFSEKCAEPLERKNPGMPLWVALCHVTLRRLLQTTEGLLKKNIGGDVWVVTAMAALQKIDASVQIGMKPRAGTSTTRAMYGLLRTSLARAHEYEKLLNGATFQDSIKALAQLAMPEELDVGLWFTAIIAPAAPVVAAIGLSALFLSWLAQIVFGGDRDTSSTRLDVDMALESYKALDLGDVHKDVRRYADSANFVHVLKANGAEQKVKELIGKGQTNTVTLPFANSASKVLCKYAIALPMELLSPNFNFIVWGITCKGFIARSKKLHGLRLPLATRSGLLHSGDESDSTHAIHRIFSAAMSRDSPAFAGAHLSSPSAIDRDPLSFFVLVLVLVLVVVVVHRSSFVDTRAMGSCY</sequence>
<organism evidence="2 3">
    <name type="scientific">Favolaschia claudopus</name>
    <dbReference type="NCBI Taxonomy" id="2862362"/>
    <lineage>
        <taxon>Eukaryota</taxon>
        <taxon>Fungi</taxon>
        <taxon>Dikarya</taxon>
        <taxon>Basidiomycota</taxon>
        <taxon>Agaricomycotina</taxon>
        <taxon>Agaricomycetes</taxon>
        <taxon>Agaricomycetidae</taxon>
        <taxon>Agaricales</taxon>
        <taxon>Marasmiineae</taxon>
        <taxon>Mycenaceae</taxon>
        <taxon>Favolaschia</taxon>
    </lineage>
</organism>
<accession>A0AAW0AKV5</accession>
<keyword evidence="1" id="KW-0472">Membrane</keyword>
<comment type="caution">
    <text evidence="2">The sequence shown here is derived from an EMBL/GenBank/DDBJ whole genome shotgun (WGS) entry which is preliminary data.</text>
</comment>